<dbReference type="RefSeq" id="WP_082995417.1">
    <property type="nucleotide sequence ID" value="NZ_CP065728.1"/>
</dbReference>
<dbReference type="Proteomes" id="UP000594834">
    <property type="component" value="Chromosome"/>
</dbReference>
<accession>A0A7T3EZZ4</accession>
<evidence type="ECO:0000313" key="2">
    <source>
        <dbReference type="EMBL" id="QPT44878.1"/>
    </source>
</evidence>
<name>A0A7T3EZZ4_MORNO</name>
<dbReference type="EMBL" id="CP065728">
    <property type="protein sequence ID" value="QPT44878.1"/>
    <property type="molecule type" value="Genomic_DNA"/>
</dbReference>
<proteinExistence type="predicted"/>
<dbReference type="InterPro" id="IPR012337">
    <property type="entry name" value="RNaseH-like_sf"/>
</dbReference>
<reference evidence="2 3" key="1">
    <citation type="submission" date="2020-12" db="EMBL/GenBank/DDBJ databases">
        <title>FDA dAtabase for Regulatory Grade micrObial Sequences (FDA-ARGOS): Supporting development and validation of Infectious Disease Dx tests.</title>
        <authorList>
            <person name="Sproer C."/>
            <person name="Gronow S."/>
            <person name="Severitt S."/>
            <person name="Schroder I."/>
            <person name="Tallon L."/>
            <person name="Sadzewicz L."/>
            <person name="Zhao X."/>
            <person name="Boylan J."/>
            <person name="Ott S."/>
            <person name="Bowen H."/>
            <person name="Vavikolanu K."/>
            <person name="Mehta A."/>
            <person name="Aluvathingal J."/>
            <person name="Nadendla S."/>
            <person name="Lowell S."/>
            <person name="Myers T."/>
            <person name="Yan Y."/>
            <person name="Sichtig H."/>
        </authorList>
    </citation>
    <scope>NUCLEOTIDE SEQUENCE [LARGE SCALE GENOMIC DNA]</scope>
    <source>
        <strain evidence="2 3">FDAARGOS_869</strain>
    </source>
</reference>
<organism evidence="2 3">
    <name type="scientific">Moraxella nonliquefaciens</name>
    <dbReference type="NCBI Taxonomy" id="478"/>
    <lineage>
        <taxon>Bacteria</taxon>
        <taxon>Pseudomonadati</taxon>
        <taxon>Pseudomonadota</taxon>
        <taxon>Gammaproteobacteria</taxon>
        <taxon>Moraxellales</taxon>
        <taxon>Moraxellaceae</taxon>
        <taxon>Moraxella</taxon>
    </lineage>
</organism>
<dbReference type="InterPro" id="IPR051917">
    <property type="entry name" value="Transposase-Integrase"/>
</dbReference>
<dbReference type="PANTHER" id="PTHR10948">
    <property type="entry name" value="TRANSPOSASE"/>
    <property type="match status" value="1"/>
</dbReference>
<sequence length="155" mass="17816">MGLFALRVFLPNLIIADVSFIKKIPKTILAPSFLFTLLFTIFLGACRTTVETYFLTFIKNPFKAIWYQTSNGVGAGFLSVRPYFAKPYHSWERGTNKNTNKLIRQFLPKSARLDVIDDEQIQQVEDYLNNRPRKVLGFRTPLEIKSDFWCIAVGG</sequence>
<dbReference type="Gene3D" id="3.30.420.10">
    <property type="entry name" value="Ribonuclease H-like superfamily/Ribonuclease H"/>
    <property type="match status" value="1"/>
</dbReference>
<protein>
    <submittedName>
        <fullName evidence="2">IS30 family transposase</fullName>
    </submittedName>
</protein>
<keyword evidence="1" id="KW-0472">Membrane</keyword>
<feature type="transmembrane region" description="Helical" evidence="1">
    <location>
        <begin position="32"/>
        <end position="50"/>
    </location>
</feature>
<gene>
    <name evidence="2" type="ORF">I6G26_02225</name>
</gene>
<evidence type="ECO:0000313" key="3">
    <source>
        <dbReference type="Proteomes" id="UP000594834"/>
    </source>
</evidence>
<dbReference type="SUPFAM" id="SSF53098">
    <property type="entry name" value="Ribonuclease H-like"/>
    <property type="match status" value="1"/>
</dbReference>
<keyword evidence="1" id="KW-1133">Transmembrane helix</keyword>
<dbReference type="PANTHER" id="PTHR10948:SF23">
    <property type="entry name" value="TRANSPOSASE INSI FOR INSERTION SEQUENCE ELEMENT IS30A-RELATED"/>
    <property type="match status" value="1"/>
</dbReference>
<evidence type="ECO:0000256" key="1">
    <source>
        <dbReference type="SAM" id="Phobius"/>
    </source>
</evidence>
<dbReference type="InterPro" id="IPR036397">
    <property type="entry name" value="RNaseH_sf"/>
</dbReference>
<keyword evidence="3" id="KW-1185">Reference proteome</keyword>
<keyword evidence="1" id="KW-0812">Transmembrane</keyword>